<evidence type="ECO:0000313" key="3">
    <source>
        <dbReference type="Proteomes" id="UP001236415"/>
    </source>
</evidence>
<feature type="region of interest" description="Disordered" evidence="1">
    <location>
        <begin position="266"/>
        <end position="418"/>
    </location>
</feature>
<feature type="region of interest" description="Disordered" evidence="1">
    <location>
        <begin position="204"/>
        <end position="248"/>
    </location>
</feature>
<accession>A0ABY8X5H3</accession>
<organism evidence="2 3">
    <name type="scientific">Paenibacillus polygoni</name>
    <dbReference type="NCBI Taxonomy" id="3050112"/>
    <lineage>
        <taxon>Bacteria</taxon>
        <taxon>Bacillati</taxon>
        <taxon>Bacillota</taxon>
        <taxon>Bacilli</taxon>
        <taxon>Bacillales</taxon>
        <taxon>Paenibacillaceae</taxon>
        <taxon>Paenibacillus</taxon>
    </lineage>
</organism>
<proteinExistence type="predicted"/>
<evidence type="ECO:0008006" key="4">
    <source>
        <dbReference type="Google" id="ProtNLM"/>
    </source>
</evidence>
<evidence type="ECO:0000313" key="2">
    <source>
        <dbReference type="EMBL" id="WIV20760.1"/>
    </source>
</evidence>
<reference evidence="2 3" key="1">
    <citation type="submission" date="2023-06" db="EMBL/GenBank/DDBJ databases">
        <title>Paenibacillus polygonum sp. nov., an endophytic bacterium, isolated from Polygonum lapathifolium L. in Nanji Wetland National Nature Reserve, South of Poyang Lake, Jiangxi Province, China.</title>
        <authorList>
            <person name="Yu Z."/>
        </authorList>
    </citation>
    <scope>NUCLEOTIDE SEQUENCE [LARGE SCALE GENOMIC DNA]</scope>
    <source>
        <strain evidence="2 3">C31</strain>
    </source>
</reference>
<protein>
    <recommendedName>
        <fullName evidence="4">Hook-length control protein FliK</fullName>
    </recommendedName>
</protein>
<dbReference type="Proteomes" id="UP001236415">
    <property type="component" value="Chromosome"/>
</dbReference>
<feature type="region of interest" description="Disordered" evidence="1">
    <location>
        <begin position="444"/>
        <end position="476"/>
    </location>
</feature>
<dbReference type="RefSeq" id="WP_285747941.1">
    <property type="nucleotide sequence ID" value="NZ_CP127162.1"/>
</dbReference>
<dbReference type="EMBL" id="CP127162">
    <property type="protein sequence ID" value="WIV20760.1"/>
    <property type="molecule type" value="Genomic_DNA"/>
</dbReference>
<name>A0ABY8X5H3_9BACL</name>
<gene>
    <name evidence="2" type="ORF">QPK24_08825</name>
</gene>
<feature type="compositionally biased region" description="Polar residues" evidence="1">
    <location>
        <begin position="288"/>
        <end position="298"/>
    </location>
</feature>
<keyword evidence="3" id="KW-1185">Reference proteome</keyword>
<evidence type="ECO:0000256" key="1">
    <source>
        <dbReference type="SAM" id="MobiDB-lite"/>
    </source>
</evidence>
<sequence>MNIGQTLRGLLGDSKAAGGSKSLELKEGQVVRASVVQVSADQKEAVLQIKGVQIRAALDTPMKAGDTAILQVGSPNKDGMLVMKPYEGTLASASPGTMTDLLSSLKLTDTKENRQLLIAMQQSGIQLTKENVTNVQSAMTAKPENIKLGEWVNSVSLAMQRGLPVTGTSVQSLHMALYGPSLDQLMGELDGMLQKLMADSPWKGSSAKTTGIVDGNRTPSPGSEIPLRPETKAENGSGNVSMTEGKRGMVSSAEYGVTGLRAENAAGSAATPLTNGDPDSKAGEMGAKNTSNLSSAATEEQGASEVEGMTSSKVNTHDSGLKGSGNIQSMGIKTEGSEEQNQAPKNAAASEGNDQVHGGENASKKNSSGDPIVKDTKFVSLSAPSEREPFVNRSANAGTADQGEAELIPARSAAVPPGPELARRVTNLLQELQAAPQIQLAGENSASKAAAVPGTPQQGQGADVQPAPGHTPAAASDDSWVGRVLKLLGAEHEQQTLRGTLPSPAQSGVAAAEQADTLKGLLLQAEASVELPPAVKETAGQLVHLLTGHQLLMNTDRTAPFAQMNWFIPLTGADGQLTANVQIESRRGPRGELDASHCRIWFDLNMKQLGPTLIDMQVVGKVISLHIRTDNELSARIFEEGHDQIGSLLENTGYQLSVFRSEVATRESFTSGNESGPPPKHLLDTYVPDSYKGVDLRI</sequence>